<comment type="caution">
    <text evidence="2">The sequence shown here is derived from an EMBL/GenBank/DDBJ whole genome shotgun (WGS) entry which is preliminary data.</text>
</comment>
<evidence type="ECO:0000259" key="1">
    <source>
        <dbReference type="Pfam" id="PF05170"/>
    </source>
</evidence>
<gene>
    <name evidence="2" type="ORF">JW984_12675</name>
</gene>
<dbReference type="PANTHER" id="PTHR30441:SF8">
    <property type="entry name" value="DUF748 DOMAIN-CONTAINING PROTEIN"/>
    <property type="match status" value="1"/>
</dbReference>
<dbReference type="GO" id="GO:0090313">
    <property type="term" value="P:regulation of protein targeting to membrane"/>
    <property type="evidence" value="ECO:0007669"/>
    <property type="project" value="TreeGrafter"/>
</dbReference>
<dbReference type="Proteomes" id="UP000809273">
    <property type="component" value="Unassembled WGS sequence"/>
</dbReference>
<dbReference type="InterPro" id="IPR052894">
    <property type="entry name" value="AsmA-related"/>
</dbReference>
<dbReference type="AlphaFoldDB" id="A0A9D8KGI5"/>
<evidence type="ECO:0000313" key="2">
    <source>
        <dbReference type="EMBL" id="MBN1574043.1"/>
    </source>
</evidence>
<dbReference type="PANTHER" id="PTHR30441">
    <property type="entry name" value="DUF748 DOMAIN-CONTAINING PROTEIN"/>
    <property type="match status" value="1"/>
</dbReference>
<name>A0A9D8KGI5_9DELT</name>
<proteinExistence type="predicted"/>
<protein>
    <recommendedName>
        <fullName evidence="1">AsmA domain-containing protein</fullName>
    </recommendedName>
</protein>
<reference evidence="2" key="1">
    <citation type="journal article" date="2021" name="Environ. Microbiol.">
        <title>Genomic characterization of three novel Desulfobacterota classes expand the metabolic and phylogenetic diversity of the phylum.</title>
        <authorList>
            <person name="Murphy C.L."/>
            <person name="Biggerstaff J."/>
            <person name="Eichhorn A."/>
            <person name="Ewing E."/>
            <person name="Shahan R."/>
            <person name="Soriano D."/>
            <person name="Stewart S."/>
            <person name="VanMol K."/>
            <person name="Walker R."/>
            <person name="Walters P."/>
            <person name="Elshahed M.S."/>
            <person name="Youssef N.H."/>
        </authorList>
    </citation>
    <scope>NUCLEOTIDE SEQUENCE</scope>
    <source>
        <strain evidence="2">Zod_Metabat.24</strain>
    </source>
</reference>
<accession>A0A9D8KGI5</accession>
<dbReference type="Pfam" id="PF05170">
    <property type="entry name" value="AsmA"/>
    <property type="match status" value="1"/>
</dbReference>
<feature type="domain" description="AsmA" evidence="1">
    <location>
        <begin position="5"/>
        <end position="182"/>
    </location>
</feature>
<dbReference type="InterPro" id="IPR007844">
    <property type="entry name" value="AsmA"/>
</dbReference>
<dbReference type="GO" id="GO:0005886">
    <property type="term" value="C:plasma membrane"/>
    <property type="evidence" value="ECO:0007669"/>
    <property type="project" value="TreeGrafter"/>
</dbReference>
<evidence type="ECO:0000313" key="3">
    <source>
        <dbReference type="Proteomes" id="UP000809273"/>
    </source>
</evidence>
<organism evidence="2 3">
    <name type="scientific">Candidatus Zymogenus saltonus</name>
    <dbReference type="NCBI Taxonomy" id="2844893"/>
    <lineage>
        <taxon>Bacteria</taxon>
        <taxon>Deltaproteobacteria</taxon>
        <taxon>Candidatus Zymogenia</taxon>
        <taxon>Candidatus Zymogeniales</taxon>
        <taxon>Candidatus Zymogenaceae</taxon>
        <taxon>Candidatus Zymogenus</taxon>
    </lineage>
</organism>
<dbReference type="EMBL" id="JAFGIX010000063">
    <property type="protein sequence ID" value="MBN1574043.1"/>
    <property type="molecule type" value="Genomic_DNA"/>
</dbReference>
<sequence>MYLVIFVILVLSSFFLTAFFVPKMLDVNVYRDSLEEWLSYEFARDVTARDIDIKLINGSKIVLKDVSIDDDPAFSKEPFLKSEEVVLSIRFFPLIKGELVVTGITFAGADLTIIENESGKYNVSSLGSGTYKSHHNDSLTSSDLSGTPKSPFKKKSAEIERVALTDTTINFNRTGADDVTNEAVKLKEADIILSDLRLQDNENISDIISKSGETRFERSSIFTLFRSSTLPLSGRLSLDIPFGVFFDSPFEDLKLTATIKDNVFKVDEIGLKLFGGIVRSKGFIDLSGKTPELVVNSSISGVMANKLIGIVCKGDETFFGKTTFEGTFTGKGKSIDEMSCSLSGEGIFRIEDGIIPAFSIRAELLSLGLIPRPDLPEDLDTRFTIIGGSFLLSEGEFKTSTIILKSPEWDAFARGTLNMDGEIDVKGNIFLTDSMALELKTEYIPSLIRDTAGRLSIPFKITGNLQNPEFLLRPKFLMKKNADEIFEEFKRELEKQNKEEFTIKFIRFE</sequence>
<reference evidence="2" key="2">
    <citation type="submission" date="2021-01" db="EMBL/GenBank/DDBJ databases">
        <authorList>
            <person name="Hahn C.R."/>
            <person name="Youssef N.H."/>
            <person name="Elshahed M."/>
        </authorList>
    </citation>
    <scope>NUCLEOTIDE SEQUENCE</scope>
    <source>
        <strain evidence="2">Zod_Metabat.24</strain>
    </source>
</reference>